<feature type="domain" description="C2H2-type" evidence="10">
    <location>
        <begin position="217"/>
        <end position="241"/>
    </location>
</feature>
<name>A0A7S2XB70_9EUKA</name>
<proteinExistence type="predicted"/>
<evidence type="ECO:0000313" key="11">
    <source>
        <dbReference type="EMBL" id="CAD9765225.1"/>
    </source>
</evidence>
<evidence type="ECO:0000256" key="9">
    <source>
        <dbReference type="SAM" id="SignalP"/>
    </source>
</evidence>
<dbReference type="PANTHER" id="PTHR24394">
    <property type="entry name" value="ZINC FINGER PROTEIN"/>
    <property type="match status" value="1"/>
</dbReference>
<evidence type="ECO:0000256" key="2">
    <source>
        <dbReference type="ARBA" id="ARBA00022723"/>
    </source>
</evidence>
<dbReference type="GO" id="GO:0005634">
    <property type="term" value="C:nucleus"/>
    <property type="evidence" value="ECO:0007669"/>
    <property type="project" value="UniProtKB-SubCell"/>
</dbReference>
<feature type="chain" id="PRO_5031161827" description="C2H2-type domain-containing protein" evidence="9">
    <location>
        <begin position="22"/>
        <end position="365"/>
    </location>
</feature>
<feature type="signal peptide" evidence="9">
    <location>
        <begin position="1"/>
        <end position="21"/>
    </location>
</feature>
<keyword evidence="6" id="KW-0539">Nucleus</keyword>
<keyword evidence="9" id="KW-0732">Signal</keyword>
<protein>
    <recommendedName>
        <fullName evidence="10">C2H2-type domain-containing protein</fullName>
    </recommendedName>
</protein>
<keyword evidence="3" id="KW-0677">Repeat</keyword>
<feature type="domain" description="C2H2-type" evidence="10">
    <location>
        <begin position="274"/>
        <end position="302"/>
    </location>
</feature>
<sequence length="365" mass="42118">MGRRLVVMAILAAHFSQMSEGGVSSLRERSPSRGRGRPPRQGSGGLTVNLINKSLVARTPTGWKPIAPFPQGPHMCTHCNLAFVSREELRYHVLQKHRRRPYKCRYCNNSFTQHANRQTHEQSQHGLVQRRFRCSLCNKMFRLKHHLINHNRTHFDDSAPFRCAACSKTFNQIGNMMAHLKYHSGVKPYTCPHCNSSFAVKGTLLRHLKLHSTSRSYQCQFPGCKKDYNDVSNLRQHVLIHHNPMFKCHICLKEFHYRQNLQAHRKRAHPNASTICNECGKVFVREASLKIHEKEQHFGTHFSCPVCTRNFSKKWNMVAHLRVIHDVPQEASLSQENKTWKGSSKPPNPPQLIPLLSCFNRAKNK</sequence>
<feature type="region of interest" description="Disordered" evidence="8">
    <location>
        <begin position="21"/>
        <end position="47"/>
    </location>
</feature>
<dbReference type="EMBL" id="HBHP01017036">
    <property type="protein sequence ID" value="CAD9765225.1"/>
    <property type="molecule type" value="Transcribed_RNA"/>
</dbReference>
<dbReference type="PROSITE" id="PS50157">
    <property type="entry name" value="ZINC_FINGER_C2H2_2"/>
    <property type="match status" value="8"/>
</dbReference>
<feature type="domain" description="C2H2-type" evidence="10">
    <location>
        <begin position="189"/>
        <end position="216"/>
    </location>
</feature>
<dbReference type="GO" id="GO:0008270">
    <property type="term" value="F:zinc ion binding"/>
    <property type="evidence" value="ECO:0007669"/>
    <property type="project" value="UniProtKB-KW"/>
</dbReference>
<keyword evidence="4 7" id="KW-0863">Zinc-finger</keyword>
<evidence type="ECO:0000259" key="10">
    <source>
        <dbReference type="PROSITE" id="PS50157"/>
    </source>
</evidence>
<evidence type="ECO:0000256" key="6">
    <source>
        <dbReference type="ARBA" id="ARBA00023242"/>
    </source>
</evidence>
<evidence type="ECO:0000256" key="1">
    <source>
        <dbReference type="ARBA" id="ARBA00004123"/>
    </source>
</evidence>
<gene>
    <name evidence="11" type="ORF">LSP00402_LOCUS10562</name>
</gene>
<dbReference type="GO" id="GO:0000981">
    <property type="term" value="F:DNA-binding transcription factor activity, RNA polymerase II-specific"/>
    <property type="evidence" value="ECO:0007669"/>
    <property type="project" value="TreeGrafter"/>
</dbReference>
<feature type="domain" description="C2H2-type" evidence="10">
    <location>
        <begin position="132"/>
        <end position="159"/>
    </location>
</feature>
<dbReference type="InterPro" id="IPR013087">
    <property type="entry name" value="Znf_C2H2_type"/>
</dbReference>
<organism evidence="11">
    <name type="scientific">Lotharella oceanica</name>
    <dbReference type="NCBI Taxonomy" id="641309"/>
    <lineage>
        <taxon>Eukaryota</taxon>
        <taxon>Sar</taxon>
        <taxon>Rhizaria</taxon>
        <taxon>Cercozoa</taxon>
        <taxon>Chlorarachniophyceae</taxon>
        <taxon>Lotharella</taxon>
    </lineage>
</organism>
<dbReference type="AlphaFoldDB" id="A0A7S2XB70"/>
<dbReference type="Pfam" id="PF00096">
    <property type="entry name" value="zf-C2H2"/>
    <property type="match status" value="4"/>
</dbReference>
<accession>A0A7S2XB70</accession>
<dbReference type="Pfam" id="PF13912">
    <property type="entry name" value="zf-C2H2_6"/>
    <property type="match status" value="2"/>
</dbReference>
<comment type="subcellular location">
    <subcellularLocation>
        <location evidence="1">Nucleus</location>
    </subcellularLocation>
</comment>
<dbReference type="FunFam" id="3.30.160.60:FF:000624">
    <property type="entry name" value="zinc finger protein 697"/>
    <property type="match status" value="1"/>
</dbReference>
<dbReference type="SMART" id="SM00355">
    <property type="entry name" value="ZnF_C2H2"/>
    <property type="match status" value="9"/>
</dbReference>
<evidence type="ECO:0000256" key="8">
    <source>
        <dbReference type="SAM" id="MobiDB-lite"/>
    </source>
</evidence>
<feature type="domain" description="C2H2-type" evidence="10">
    <location>
        <begin position="102"/>
        <end position="125"/>
    </location>
</feature>
<dbReference type="InterPro" id="IPR036236">
    <property type="entry name" value="Znf_C2H2_sf"/>
</dbReference>
<evidence type="ECO:0000256" key="4">
    <source>
        <dbReference type="ARBA" id="ARBA00022771"/>
    </source>
</evidence>
<dbReference type="PROSITE" id="PS00028">
    <property type="entry name" value="ZINC_FINGER_C2H2_1"/>
    <property type="match status" value="8"/>
</dbReference>
<evidence type="ECO:0000256" key="7">
    <source>
        <dbReference type="PROSITE-ProRule" id="PRU00042"/>
    </source>
</evidence>
<dbReference type="Gene3D" id="3.30.160.60">
    <property type="entry name" value="Classic Zinc Finger"/>
    <property type="match status" value="7"/>
</dbReference>
<feature type="domain" description="C2H2-type" evidence="10">
    <location>
        <begin position="246"/>
        <end position="274"/>
    </location>
</feature>
<feature type="domain" description="C2H2-type" evidence="10">
    <location>
        <begin position="302"/>
        <end position="330"/>
    </location>
</feature>
<reference evidence="11" key="1">
    <citation type="submission" date="2021-01" db="EMBL/GenBank/DDBJ databases">
        <authorList>
            <person name="Corre E."/>
            <person name="Pelletier E."/>
            <person name="Niang G."/>
            <person name="Scheremetjew M."/>
            <person name="Finn R."/>
            <person name="Kale V."/>
            <person name="Holt S."/>
            <person name="Cochrane G."/>
            <person name="Meng A."/>
            <person name="Brown T."/>
            <person name="Cohen L."/>
        </authorList>
    </citation>
    <scope>NUCLEOTIDE SEQUENCE</scope>
    <source>
        <strain evidence="11">CCMP622</strain>
    </source>
</reference>
<keyword evidence="5" id="KW-0862">Zinc</keyword>
<keyword evidence="2" id="KW-0479">Metal-binding</keyword>
<dbReference type="SUPFAM" id="SSF57667">
    <property type="entry name" value="beta-beta-alpha zinc fingers"/>
    <property type="match status" value="5"/>
</dbReference>
<feature type="domain" description="C2H2-type" evidence="10">
    <location>
        <begin position="161"/>
        <end position="188"/>
    </location>
</feature>
<evidence type="ECO:0000256" key="3">
    <source>
        <dbReference type="ARBA" id="ARBA00022737"/>
    </source>
</evidence>
<dbReference type="PANTHER" id="PTHR24394:SF29">
    <property type="entry name" value="MYONEURIN"/>
    <property type="match status" value="1"/>
</dbReference>
<dbReference type="FunFam" id="3.30.160.60:FF:000145">
    <property type="entry name" value="Zinc finger protein 574"/>
    <property type="match status" value="1"/>
</dbReference>
<evidence type="ECO:0000256" key="5">
    <source>
        <dbReference type="ARBA" id="ARBA00022833"/>
    </source>
</evidence>